<organism evidence="6">
    <name type="scientific">sediment metagenome</name>
    <dbReference type="NCBI Taxonomy" id="749907"/>
    <lineage>
        <taxon>unclassified sequences</taxon>
        <taxon>metagenomes</taxon>
        <taxon>ecological metagenomes</taxon>
    </lineage>
</organism>
<dbReference type="InterPro" id="IPR039426">
    <property type="entry name" value="TonB-dep_rcpt-like"/>
</dbReference>
<evidence type="ECO:0000256" key="3">
    <source>
        <dbReference type="ARBA" id="ARBA00022692"/>
    </source>
</evidence>
<evidence type="ECO:0000256" key="2">
    <source>
        <dbReference type="ARBA" id="ARBA00022448"/>
    </source>
</evidence>
<feature type="non-terminal residue" evidence="6">
    <location>
        <position position="1"/>
    </location>
</feature>
<keyword evidence="2" id="KW-0813">Transport</keyword>
<dbReference type="Gene3D" id="2.40.170.20">
    <property type="entry name" value="TonB-dependent receptor, beta-barrel domain"/>
    <property type="match status" value="1"/>
</dbReference>
<dbReference type="GO" id="GO:0009279">
    <property type="term" value="C:cell outer membrane"/>
    <property type="evidence" value="ECO:0007669"/>
    <property type="project" value="UniProtKB-SubCell"/>
</dbReference>
<dbReference type="InterPro" id="IPR036942">
    <property type="entry name" value="Beta-barrel_TonB_sf"/>
</dbReference>
<accession>D9PG70</accession>
<name>D9PG70_9ZZZZ</name>
<keyword evidence="6" id="KW-0675">Receptor</keyword>
<dbReference type="EMBL" id="ADZX01000190">
    <property type="protein sequence ID" value="EFK97446.1"/>
    <property type="molecule type" value="Genomic_DNA"/>
</dbReference>
<reference evidence="6" key="2">
    <citation type="journal article" date="2011" name="Microb. Ecol.">
        <title>Taxonomic and Functional Metagenomic Profiling of the Microbial Community in the Anoxic Sediment of a Sub-saline Shallow Lake (Laguna de Carrizo, Central Spain).</title>
        <authorList>
            <person name="Ferrer M."/>
            <person name="Guazzaroni M.E."/>
            <person name="Richter M."/>
            <person name="Garcia-Salamanca A."/>
            <person name="Yarza P."/>
            <person name="Suarez-Suarez A."/>
            <person name="Solano J."/>
            <person name="Alcaide M."/>
            <person name="van Dillewijn P."/>
            <person name="Molina-Henares M.A."/>
            <person name="Lopez-Cortes N."/>
            <person name="Al-Ramahi Y."/>
            <person name="Guerrero C."/>
            <person name="Acosta A."/>
            <person name="de Eugenio L.I."/>
            <person name="Martinez V."/>
            <person name="Marques S."/>
            <person name="Rojo F."/>
            <person name="Santero E."/>
            <person name="Genilloud O."/>
            <person name="Perez-Perez J."/>
            <person name="Rossello-Mora R."/>
            <person name="Ramos J.L."/>
        </authorList>
    </citation>
    <scope>NUCLEOTIDE SEQUENCE</scope>
</reference>
<keyword evidence="4" id="KW-0472">Membrane</keyword>
<sequence length="80" mass="8405">VGEQFSDAVNSVAPAPDGQSGRIPAYTLVNLAANLPLKAQGLTLYASVTNLADRKYLVSRVNGAFAGAPRQLFVGAKLRF</sequence>
<gene>
    <name evidence="6" type="ORF">LDC_0517</name>
</gene>
<dbReference type="SUPFAM" id="SSF56935">
    <property type="entry name" value="Porins"/>
    <property type="match status" value="1"/>
</dbReference>
<dbReference type="AlphaFoldDB" id="D9PG70"/>
<comment type="subcellular location">
    <subcellularLocation>
        <location evidence="1">Cell outer membrane</location>
        <topology evidence="1">Multi-pass membrane protein</topology>
    </subcellularLocation>
</comment>
<evidence type="ECO:0000256" key="5">
    <source>
        <dbReference type="ARBA" id="ARBA00023237"/>
    </source>
</evidence>
<reference evidence="6" key="1">
    <citation type="submission" date="2010-07" db="EMBL/GenBank/DDBJ databases">
        <authorList>
            <consortium name="CONSOLIDER consortium CSD2007-00005"/>
            <person name="Guazzaroni M.-E."/>
            <person name="Richter M."/>
            <person name="Garcia-Salamanca A."/>
            <person name="Yarza P."/>
            <person name="Ferrer M."/>
        </authorList>
    </citation>
    <scope>NUCLEOTIDE SEQUENCE</scope>
</reference>
<evidence type="ECO:0000313" key="6">
    <source>
        <dbReference type="EMBL" id="EFK97446.1"/>
    </source>
</evidence>
<dbReference type="PROSITE" id="PS01156">
    <property type="entry name" value="TONB_DEPENDENT_REC_2"/>
    <property type="match status" value="1"/>
</dbReference>
<proteinExistence type="predicted"/>
<evidence type="ECO:0000256" key="1">
    <source>
        <dbReference type="ARBA" id="ARBA00004571"/>
    </source>
</evidence>
<keyword evidence="5" id="KW-0998">Cell outer membrane</keyword>
<dbReference type="InterPro" id="IPR010917">
    <property type="entry name" value="TonB_rcpt_CS"/>
</dbReference>
<dbReference type="PROSITE" id="PS52016">
    <property type="entry name" value="TONB_DEPENDENT_REC_3"/>
    <property type="match status" value="1"/>
</dbReference>
<keyword evidence="3" id="KW-0812">Transmembrane</keyword>
<comment type="caution">
    <text evidence="6">The sequence shown here is derived from an EMBL/GenBank/DDBJ whole genome shotgun (WGS) entry which is preliminary data.</text>
</comment>
<protein>
    <submittedName>
        <fullName evidence="6">TonB-dependent receptor</fullName>
    </submittedName>
</protein>
<evidence type="ECO:0000256" key="4">
    <source>
        <dbReference type="ARBA" id="ARBA00023136"/>
    </source>
</evidence>